<organism evidence="2 3">
    <name type="scientific">Halalkalibacter okhensis</name>
    <dbReference type="NCBI Taxonomy" id="333138"/>
    <lineage>
        <taxon>Bacteria</taxon>
        <taxon>Bacillati</taxon>
        <taxon>Bacillota</taxon>
        <taxon>Bacilli</taxon>
        <taxon>Bacillales</taxon>
        <taxon>Bacillaceae</taxon>
        <taxon>Halalkalibacter</taxon>
    </lineage>
</organism>
<keyword evidence="1" id="KW-0812">Transmembrane</keyword>
<dbReference type="RefSeq" id="WP_034624934.1">
    <property type="nucleotide sequence ID" value="NZ_JRJU01000001.1"/>
</dbReference>
<proteinExistence type="predicted"/>
<accession>A0A0B0IQ83</accession>
<dbReference type="eggNOG" id="ENOG5032BQE">
    <property type="taxonomic scope" value="Bacteria"/>
</dbReference>
<reference evidence="2 3" key="1">
    <citation type="submission" date="2014-09" db="EMBL/GenBank/DDBJ databases">
        <title>Genome sequencing and annotation of Bacillus Okhensis strain Kh10-101T.</title>
        <authorList>
            <person name="Prakash J.S."/>
        </authorList>
    </citation>
    <scope>NUCLEOTIDE SEQUENCE [LARGE SCALE GENOMIC DNA]</scope>
    <source>
        <strain evidence="3">Kh10-101T</strain>
    </source>
</reference>
<dbReference type="Proteomes" id="UP000030832">
    <property type="component" value="Unassembled WGS sequence"/>
</dbReference>
<evidence type="ECO:0000313" key="2">
    <source>
        <dbReference type="EMBL" id="KHF41816.1"/>
    </source>
</evidence>
<dbReference type="OrthoDB" id="2940341at2"/>
<dbReference type="AlphaFoldDB" id="A0A0B0IQ83"/>
<keyword evidence="1" id="KW-0472">Membrane</keyword>
<evidence type="ECO:0000313" key="3">
    <source>
        <dbReference type="Proteomes" id="UP000030832"/>
    </source>
</evidence>
<dbReference type="EMBL" id="JRJU01000001">
    <property type="protein sequence ID" value="KHF41816.1"/>
    <property type="molecule type" value="Genomic_DNA"/>
</dbReference>
<evidence type="ECO:0000256" key="1">
    <source>
        <dbReference type="SAM" id="Phobius"/>
    </source>
</evidence>
<name>A0A0B0IQ83_9BACI</name>
<protein>
    <submittedName>
        <fullName evidence="2">Uncharacterized protein</fullName>
    </submittedName>
</protein>
<sequence>MFRGNKLVLILPAILAIVMLIGGYHFLESSEAITNEELQDVIELDLNTNKTAHGMKVTANWDWTVMPAEGLYGEDYIGIVIMERDTMTPRTDIEVEGAVLELLYADRTIEQSEGTMVENGIIFPFSNKIEEHESFGNVGRLQVEIFGEDIEGGDVFLTLIHTWTEHAPLEMTDASLSSPTFTGAANVPHWSLRVSNREE</sequence>
<keyword evidence="1" id="KW-1133">Transmembrane helix</keyword>
<keyword evidence="3" id="KW-1185">Reference proteome</keyword>
<dbReference type="STRING" id="333138.LQ50_00515"/>
<feature type="transmembrane region" description="Helical" evidence="1">
    <location>
        <begin position="7"/>
        <end position="27"/>
    </location>
</feature>
<gene>
    <name evidence="2" type="ORF">LQ50_00515</name>
</gene>
<comment type="caution">
    <text evidence="2">The sequence shown here is derived from an EMBL/GenBank/DDBJ whole genome shotgun (WGS) entry which is preliminary data.</text>
</comment>